<dbReference type="InterPro" id="IPR050639">
    <property type="entry name" value="SSR_resolvase"/>
</dbReference>
<dbReference type="InterPro" id="IPR036162">
    <property type="entry name" value="Resolvase-like_N_sf"/>
</dbReference>
<organism evidence="3 4">
    <name type="scientific">Nocardioides immobilis</name>
    <dbReference type="NCBI Taxonomy" id="2049295"/>
    <lineage>
        <taxon>Bacteria</taxon>
        <taxon>Bacillati</taxon>
        <taxon>Actinomycetota</taxon>
        <taxon>Actinomycetes</taxon>
        <taxon>Propionibacteriales</taxon>
        <taxon>Nocardioidaceae</taxon>
        <taxon>Nocardioides</taxon>
    </lineage>
</organism>
<dbReference type="PANTHER" id="PTHR30461">
    <property type="entry name" value="DNA-INVERTASE FROM LAMBDOID PROPHAGE"/>
    <property type="match status" value="1"/>
</dbReference>
<comment type="caution">
    <text evidence="3">The sequence shown here is derived from an EMBL/GenBank/DDBJ whole genome shotgun (WGS) entry which is preliminary data.</text>
</comment>
<dbReference type="SMART" id="SM00857">
    <property type="entry name" value="Resolvase"/>
    <property type="match status" value="1"/>
</dbReference>
<evidence type="ECO:0000313" key="4">
    <source>
        <dbReference type="Proteomes" id="UP000283644"/>
    </source>
</evidence>
<dbReference type="Proteomes" id="UP000283644">
    <property type="component" value="Unassembled WGS sequence"/>
</dbReference>
<protein>
    <submittedName>
        <fullName evidence="3">Recombinase family protein</fullName>
    </submittedName>
</protein>
<name>A0A417Y5B1_9ACTN</name>
<dbReference type="OrthoDB" id="4500247at2"/>
<accession>A0A417Y5B1</accession>
<evidence type="ECO:0000313" key="3">
    <source>
        <dbReference type="EMBL" id="RHW27829.1"/>
    </source>
</evidence>
<dbReference type="InterPro" id="IPR011109">
    <property type="entry name" value="DNA_bind_recombinase_dom"/>
</dbReference>
<dbReference type="Pfam" id="PF00239">
    <property type="entry name" value="Resolvase"/>
    <property type="match status" value="1"/>
</dbReference>
<dbReference type="InterPro" id="IPR006119">
    <property type="entry name" value="Resolv_N"/>
</dbReference>
<dbReference type="SUPFAM" id="SSF53041">
    <property type="entry name" value="Resolvase-like"/>
    <property type="match status" value="1"/>
</dbReference>
<dbReference type="PROSITE" id="PS51736">
    <property type="entry name" value="RECOMBINASES_3"/>
    <property type="match status" value="1"/>
</dbReference>
<keyword evidence="4" id="KW-1185">Reference proteome</keyword>
<evidence type="ECO:0000259" key="2">
    <source>
        <dbReference type="PROSITE" id="PS51737"/>
    </source>
</evidence>
<evidence type="ECO:0000259" key="1">
    <source>
        <dbReference type="PROSITE" id="PS51736"/>
    </source>
</evidence>
<feature type="domain" description="Recombinase" evidence="2">
    <location>
        <begin position="170"/>
        <end position="281"/>
    </location>
</feature>
<dbReference type="InterPro" id="IPR038109">
    <property type="entry name" value="DNA_bind_recomb_sf"/>
</dbReference>
<sequence>MLNPVSLSRVKRAAIYLRISRDREGLELGVQRQEQDCRALAEREGYEVVHVYRDNDIGASTLSKKSRPEYEAMLDAARAGDFEIVIAYSNSRLTRRLRELLDLIDLYNAHGTKVVTVVSGSDDLSTADGRMTAQIKGSVDQAEAERMGERIRRAHLQRAQSGTTNHGGRPFGWQDDKATIDNSEAMLIREAVADVLEGIGLRAITRRWNEAGVLTARGNEWDHRALRQLLRAPRLAGWRVHRGEIARDADGLAVRGVWEPILDQDTYDRLQVALSGRAGRSPGRRGARRYLLSGIARCGTCGARMYGSTTPAGHAYTCRKDNGGAGSHNVSVAGVPTDEAVSAVVVARLQGEDLATSTGDASPEFGQSERLEEIPAKIAELMGEYNAGRLSGAVVFPQVAKLESEQADLTVERDRFIAATSVPDMHHVDIDGFPMLNTDRQRLIIEQVLEAVVIAPSRKGAPWDPDRITYVWRQS</sequence>
<dbReference type="CDD" id="cd00338">
    <property type="entry name" value="Ser_Recombinase"/>
    <property type="match status" value="1"/>
</dbReference>
<feature type="domain" description="Resolvase/invertase-type recombinase catalytic" evidence="1">
    <location>
        <begin position="12"/>
        <end position="162"/>
    </location>
</feature>
<dbReference type="Gene3D" id="3.40.50.1390">
    <property type="entry name" value="Resolvase, N-terminal catalytic domain"/>
    <property type="match status" value="1"/>
</dbReference>
<dbReference type="Gene3D" id="3.90.1750.20">
    <property type="entry name" value="Putative Large Serine Recombinase, Chain B, Domain 2"/>
    <property type="match status" value="1"/>
</dbReference>
<dbReference type="Pfam" id="PF13408">
    <property type="entry name" value="Zn_ribbon_recom"/>
    <property type="match status" value="1"/>
</dbReference>
<dbReference type="PROSITE" id="PS51737">
    <property type="entry name" value="RECOMBINASE_DNA_BIND"/>
    <property type="match status" value="1"/>
</dbReference>
<dbReference type="EMBL" id="QXGH01000011">
    <property type="protein sequence ID" value="RHW27829.1"/>
    <property type="molecule type" value="Genomic_DNA"/>
</dbReference>
<dbReference type="Pfam" id="PF07508">
    <property type="entry name" value="Recombinase"/>
    <property type="match status" value="1"/>
</dbReference>
<dbReference type="PANTHER" id="PTHR30461:SF23">
    <property type="entry name" value="DNA RECOMBINASE-RELATED"/>
    <property type="match status" value="1"/>
</dbReference>
<dbReference type="AlphaFoldDB" id="A0A417Y5B1"/>
<reference evidence="3 4" key="1">
    <citation type="submission" date="2018-09" db="EMBL/GenBank/DDBJ databases">
        <title>Genome sequencing of Nocardioides immobilis CCTCC AB 2017083 for comparison to Nocardioides silvaticus.</title>
        <authorList>
            <person name="Li C."/>
            <person name="Wang G."/>
        </authorList>
    </citation>
    <scope>NUCLEOTIDE SEQUENCE [LARGE SCALE GENOMIC DNA]</scope>
    <source>
        <strain evidence="3 4">CCTCC AB 2017083</strain>
    </source>
</reference>
<proteinExistence type="predicted"/>
<dbReference type="GO" id="GO:0000150">
    <property type="term" value="F:DNA strand exchange activity"/>
    <property type="evidence" value="ECO:0007669"/>
    <property type="project" value="InterPro"/>
</dbReference>
<dbReference type="InterPro" id="IPR025827">
    <property type="entry name" value="Zn_ribbon_recom_dom"/>
</dbReference>
<dbReference type="GO" id="GO:0003677">
    <property type="term" value="F:DNA binding"/>
    <property type="evidence" value="ECO:0007669"/>
    <property type="project" value="InterPro"/>
</dbReference>
<gene>
    <name evidence="3" type="ORF">D0Z08_05895</name>
</gene>